<dbReference type="AlphaFoldDB" id="A0AA41DDL7"/>
<accession>A0AA41DDL7</accession>
<organism evidence="2 4">
    <name type="scientific">Sphingomonas yabuuchiae</name>
    <dbReference type="NCBI Taxonomy" id="172044"/>
    <lineage>
        <taxon>Bacteria</taxon>
        <taxon>Pseudomonadati</taxon>
        <taxon>Pseudomonadota</taxon>
        <taxon>Alphaproteobacteria</taxon>
        <taxon>Sphingomonadales</taxon>
        <taxon>Sphingomonadaceae</taxon>
        <taxon>Sphingomonas</taxon>
    </lineage>
</organism>
<dbReference type="RefSeq" id="WP_184107097.1">
    <property type="nucleotide sequence ID" value="NZ_JACHNX010000039.1"/>
</dbReference>
<reference evidence="1 3" key="1">
    <citation type="submission" date="2020-08" db="EMBL/GenBank/DDBJ databases">
        <title>Genomic Encyclopedia of Type Strains, Phase IV (KMG-IV): sequencing the most valuable type-strain genomes for metagenomic binning, comparative biology and taxonomic classification.</title>
        <authorList>
            <person name="Goeker M."/>
        </authorList>
    </citation>
    <scope>NUCLEOTIDE SEQUENCE [LARGE SCALE GENOMIC DNA]</scope>
    <source>
        <strain evidence="1 3">DSM 14562</strain>
    </source>
</reference>
<evidence type="ECO:0000313" key="1">
    <source>
        <dbReference type="EMBL" id="MBB4611670.1"/>
    </source>
</evidence>
<evidence type="ECO:0000313" key="2">
    <source>
        <dbReference type="EMBL" id="MBN3556692.1"/>
    </source>
</evidence>
<dbReference type="EMBL" id="JAFHKU010000045">
    <property type="protein sequence ID" value="MBN3556692.1"/>
    <property type="molecule type" value="Genomic_DNA"/>
</dbReference>
<gene>
    <name evidence="1" type="ORF">GGQ89_003920</name>
    <name evidence="2" type="ORF">JYA60_00310</name>
</gene>
<sequence length="121" mass="13046">MADEADIAAQLEAEHISRSLQSLPVPISGTDGGICDSCELPSPRLFDGECAWCHDGRERPDHHQPEPAPRITPVTFARGGKPFLPAPIIRAAQNAGKPLDVFVTEMITRGFAAFEAEARQA</sequence>
<evidence type="ECO:0000313" key="4">
    <source>
        <dbReference type="Proteomes" id="UP000704529"/>
    </source>
</evidence>
<keyword evidence="3" id="KW-1185">Reference proteome</keyword>
<evidence type="ECO:0000313" key="3">
    <source>
        <dbReference type="Proteomes" id="UP000584663"/>
    </source>
</evidence>
<dbReference type="EMBL" id="JACHNX010000039">
    <property type="protein sequence ID" value="MBB4611670.1"/>
    <property type="molecule type" value="Genomic_DNA"/>
</dbReference>
<dbReference type="Proteomes" id="UP000584663">
    <property type="component" value="Unassembled WGS sequence"/>
</dbReference>
<proteinExistence type="predicted"/>
<name>A0AA41DDL7_9SPHN</name>
<reference evidence="2" key="2">
    <citation type="submission" date="2021-01" db="EMBL/GenBank/DDBJ databases">
        <title>Genome Sequencing of Type Strains.</title>
        <authorList>
            <person name="Lemaire J.F."/>
            <person name="Inderbitzin P."/>
            <person name="Collins S.B."/>
            <person name="Wespe N."/>
            <person name="Knight-Connoni V."/>
        </authorList>
    </citation>
    <scope>NUCLEOTIDE SEQUENCE</scope>
    <source>
        <strain evidence="2">DSM 14562</strain>
    </source>
</reference>
<dbReference type="Proteomes" id="UP000704529">
    <property type="component" value="Unassembled WGS sequence"/>
</dbReference>
<protein>
    <submittedName>
        <fullName evidence="2">Uncharacterized protein</fullName>
    </submittedName>
</protein>
<comment type="caution">
    <text evidence="2">The sequence shown here is derived from an EMBL/GenBank/DDBJ whole genome shotgun (WGS) entry which is preliminary data.</text>
</comment>